<dbReference type="EMBL" id="JBAMMX010000007">
    <property type="protein sequence ID" value="KAK6936838.1"/>
    <property type="molecule type" value="Genomic_DNA"/>
</dbReference>
<dbReference type="Proteomes" id="UP001370490">
    <property type="component" value="Unassembled WGS sequence"/>
</dbReference>
<evidence type="ECO:0000256" key="1">
    <source>
        <dbReference type="ARBA" id="ARBA00022884"/>
    </source>
</evidence>
<dbReference type="Gene3D" id="3.30.110.60">
    <property type="entry name" value="YhbY-like"/>
    <property type="match status" value="1"/>
</dbReference>
<dbReference type="InterPro" id="IPR001890">
    <property type="entry name" value="RNA-binding_CRM"/>
</dbReference>
<dbReference type="InterPro" id="IPR040286">
    <property type="entry name" value="At3g25440-like"/>
</dbReference>
<protein>
    <submittedName>
        <fullName evidence="5">RNA-binding, CRM domain</fullName>
    </submittedName>
</protein>
<keyword evidence="1 2" id="KW-0694">RNA-binding</keyword>
<organism evidence="5 6">
    <name type="scientific">Dillenia turbinata</name>
    <dbReference type="NCBI Taxonomy" id="194707"/>
    <lineage>
        <taxon>Eukaryota</taxon>
        <taxon>Viridiplantae</taxon>
        <taxon>Streptophyta</taxon>
        <taxon>Embryophyta</taxon>
        <taxon>Tracheophyta</taxon>
        <taxon>Spermatophyta</taxon>
        <taxon>Magnoliopsida</taxon>
        <taxon>eudicotyledons</taxon>
        <taxon>Gunneridae</taxon>
        <taxon>Pentapetalae</taxon>
        <taxon>Dilleniales</taxon>
        <taxon>Dilleniaceae</taxon>
        <taxon>Dillenia</taxon>
    </lineage>
</organism>
<comment type="caution">
    <text evidence="5">The sequence shown here is derived from an EMBL/GenBank/DDBJ whole genome shotgun (WGS) entry which is preliminary data.</text>
</comment>
<dbReference type="InterPro" id="IPR035920">
    <property type="entry name" value="YhbY-like_sf"/>
</dbReference>
<accession>A0AAN8VYY1</accession>
<dbReference type="PANTHER" id="PTHR31426">
    <property type="entry name" value="GROUP II INTRON SPLICING FACTOR CRS1-LIKE"/>
    <property type="match status" value="1"/>
</dbReference>
<evidence type="ECO:0000313" key="6">
    <source>
        <dbReference type="Proteomes" id="UP001370490"/>
    </source>
</evidence>
<proteinExistence type="predicted"/>
<dbReference type="Pfam" id="PF01985">
    <property type="entry name" value="CRS1_YhbY"/>
    <property type="match status" value="1"/>
</dbReference>
<evidence type="ECO:0000256" key="2">
    <source>
        <dbReference type="PROSITE-ProRule" id="PRU00626"/>
    </source>
</evidence>
<dbReference type="PANTHER" id="PTHR31426:SF3">
    <property type="entry name" value="OS06G0304500 PROTEIN"/>
    <property type="match status" value="1"/>
</dbReference>
<evidence type="ECO:0000259" key="4">
    <source>
        <dbReference type="PROSITE" id="PS51295"/>
    </source>
</evidence>
<dbReference type="GO" id="GO:0003723">
    <property type="term" value="F:RNA binding"/>
    <property type="evidence" value="ECO:0007669"/>
    <property type="project" value="UniProtKB-UniRule"/>
</dbReference>
<evidence type="ECO:0000256" key="3">
    <source>
        <dbReference type="SAM" id="MobiDB-lite"/>
    </source>
</evidence>
<gene>
    <name evidence="5" type="ORF">RJ641_033868</name>
</gene>
<reference evidence="5 6" key="1">
    <citation type="submission" date="2023-12" db="EMBL/GenBank/DDBJ databases">
        <title>A high-quality genome assembly for Dillenia turbinata (Dilleniales).</title>
        <authorList>
            <person name="Chanderbali A."/>
        </authorList>
    </citation>
    <scope>NUCLEOTIDE SEQUENCE [LARGE SCALE GENOMIC DNA]</scope>
    <source>
        <strain evidence="5">LSX21</strain>
        <tissue evidence="5">Leaf</tissue>
    </source>
</reference>
<name>A0AAN8VYY1_9MAGN</name>
<feature type="region of interest" description="Disordered" evidence="3">
    <location>
        <begin position="87"/>
        <end position="106"/>
    </location>
</feature>
<dbReference type="AlphaFoldDB" id="A0AAN8VYY1"/>
<sequence length="106" mass="12105">MGKKTKNYVPVGGRGVFGEIVLNMHLHWKKHETLKVICKPCKPRQIHEYAAELAQLSKGIIIDIKPDNTVIFYCGKYYLLPEDMSPPDTLSKSKEFTVRHTSFQAT</sequence>
<keyword evidence="6" id="KW-1185">Reference proteome</keyword>
<dbReference type="SMART" id="SM01103">
    <property type="entry name" value="CRS1_YhbY"/>
    <property type="match status" value="1"/>
</dbReference>
<feature type="domain" description="CRM" evidence="4">
    <location>
        <begin position="1"/>
        <end position="85"/>
    </location>
</feature>
<evidence type="ECO:0000313" key="5">
    <source>
        <dbReference type="EMBL" id="KAK6936838.1"/>
    </source>
</evidence>
<dbReference type="PROSITE" id="PS51295">
    <property type="entry name" value="CRM"/>
    <property type="match status" value="1"/>
</dbReference>
<dbReference type="SUPFAM" id="SSF75471">
    <property type="entry name" value="YhbY-like"/>
    <property type="match status" value="1"/>
</dbReference>